<protein>
    <submittedName>
        <fullName evidence="3">Uncharacterized protein</fullName>
    </submittedName>
</protein>
<dbReference type="AlphaFoldDB" id="A0A9E7G7X4"/>
<evidence type="ECO:0000313" key="4">
    <source>
        <dbReference type="Proteomes" id="UP001055439"/>
    </source>
</evidence>
<feature type="signal peptide" evidence="2">
    <location>
        <begin position="1"/>
        <end position="18"/>
    </location>
</feature>
<feature type="chain" id="PRO_5039725018" evidence="2">
    <location>
        <begin position="19"/>
        <end position="222"/>
    </location>
</feature>
<dbReference type="EMBL" id="CP097507">
    <property type="protein sequence ID" value="URE07134.1"/>
    <property type="molecule type" value="Genomic_DNA"/>
</dbReference>
<dbReference type="Proteomes" id="UP001055439">
    <property type="component" value="Chromosome 5"/>
</dbReference>
<evidence type="ECO:0000313" key="3">
    <source>
        <dbReference type="EMBL" id="URE07134.1"/>
    </source>
</evidence>
<organism evidence="3 4">
    <name type="scientific">Musa troglodytarum</name>
    <name type="common">fe'i banana</name>
    <dbReference type="NCBI Taxonomy" id="320322"/>
    <lineage>
        <taxon>Eukaryota</taxon>
        <taxon>Viridiplantae</taxon>
        <taxon>Streptophyta</taxon>
        <taxon>Embryophyta</taxon>
        <taxon>Tracheophyta</taxon>
        <taxon>Spermatophyta</taxon>
        <taxon>Magnoliopsida</taxon>
        <taxon>Liliopsida</taxon>
        <taxon>Zingiberales</taxon>
        <taxon>Musaceae</taxon>
        <taxon>Musa</taxon>
    </lineage>
</organism>
<accession>A0A9E7G7X4</accession>
<keyword evidence="2" id="KW-0732">Signal</keyword>
<gene>
    <name evidence="3" type="ORF">MUK42_00354</name>
</gene>
<reference evidence="3" key="1">
    <citation type="submission" date="2022-05" db="EMBL/GenBank/DDBJ databases">
        <title>The Musa troglodytarum L. genome provides insights into the mechanism of non-climacteric behaviour and enrichment of carotenoids.</title>
        <authorList>
            <person name="Wang J."/>
        </authorList>
    </citation>
    <scope>NUCLEOTIDE SEQUENCE</scope>
    <source>
        <tissue evidence="3">Leaf</tissue>
    </source>
</reference>
<feature type="region of interest" description="Disordered" evidence="1">
    <location>
        <begin position="171"/>
        <end position="222"/>
    </location>
</feature>
<evidence type="ECO:0000256" key="1">
    <source>
        <dbReference type="SAM" id="MobiDB-lite"/>
    </source>
</evidence>
<name>A0A9E7G7X4_9LILI</name>
<sequence length="222" mass="24617">MKSLTGVYLLLCGARVRACIHACSDVLARSSLVHHPVELVEVELAISVEVVGSDHGLALLHRPLVPQPAQHPLHPPRRDPPRPLHRLEHLERLPQLLLLPPLLRRLPSPPLHQPHEVFEVQQPVPVRVKVRDGRLRRRHRHLLPYRREGGPELAAGDPPISVLIEVPKHLPQHLHPISSPRSGRRRLRGQAQLGSSGGEPSGRFGHGEYRDSLMGGGGGGRE</sequence>
<evidence type="ECO:0000256" key="2">
    <source>
        <dbReference type="SAM" id="SignalP"/>
    </source>
</evidence>
<keyword evidence="4" id="KW-1185">Reference proteome</keyword>
<feature type="non-terminal residue" evidence="3">
    <location>
        <position position="222"/>
    </location>
</feature>
<proteinExistence type="predicted"/>